<reference evidence="1 2" key="1">
    <citation type="journal article" date="2012" name="Int. J. Syst. Evol. Microbiol.">
        <title>Flammeovirga pacifica sp. nov., isolated from deep-sea sediment.</title>
        <authorList>
            <person name="Xu H."/>
            <person name="Fu Y."/>
            <person name="Yang N."/>
            <person name="Ding Z."/>
            <person name="Lai Q."/>
            <person name="Zeng R."/>
        </authorList>
    </citation>
    <scope>NUCLEOTIDE SEQUENCE [LARGE SCALE GENOMIC DNA]</scope>
    <source>
        <strain evidence="2">DSM 24597 / LMG 26175 / WPAGA1</strain>
    </source>
</reference>
<protein>
    <submittedName>
        <fullName evidence="1">Uncharacterized protein</fullName>
    </submittedName>
</protein>
<comment type="caution">
    <text evidence="1">The sequence shown here is derived from an EMBL/GenBank/DDBJ whole genome shotgun (WGS) entry which is preliminary data.</text>
</comment>
<proteinExistence type="predicted"/>
<organism evidence="1 2">
    <name type="scientific">Flammeovirga pacifica</name>
    <dbReference type="NCBI Taxonomy" id="915059"/>
    <lineage>
        <taxon>Bacteria</taxon>
        <taxon>Pseudomonadati</taxon>
        <taxon>Bacteroidota</taxon>
        <taxon>Cytophagia</taxon>
        <taxon>Cytophagales</taxon>
        <taxon>Flammeovirgaceae</taxon>
        <taxon>Flammeovirga</taxon>
    </lineage>
</organism>
<dbReference type="RefSeq" id="WP_044229034.1">
    <property type="nucleotide sequence ID" value="NZ_JRYR02000001.1"/>
</dbReference>
<gene>
    <name evidence="1" type="ORF">NH26_14065</name>
</gene>
<dbReference type="STRING" id="915059.NH26_14065"/>
<dbReference type="OrthoDB" id="1496035at2"/>
<dbReference type="AlphaFoldDB" id="A0A1S1Z292"/>
<dbReference type="EMBL" id="JRYR02000001">
    <property type="protein sequence ID" value="OHX67390.1"/>
    <property type="molecule type" value="Genomic_DNA"/>
</dbReference>
<evidence type="ECO:0000313" key="1">
    <source>
        <dbReference type="EMBL" id="OHX67390.1"/>
    </source>
</evidence>
<sequence length="182" mass="21486">MAIGILIFTLFAIFHFVYEGIILPNKRLEYRYKLFALRDQLRVLKSNNEKELNDELFLILDDSISTTIQYLPYFSLSFLRDAEKILNKDDKYIEIVEERKKKFNNCKIEEFHEIKNKLSDYSFDVLAFNSGGWLPIGFPVYLLGKVFHSLAGIFKEMKEFSKNIPFSSEKEFKRLDHSSLVC</sequence>
<name>A0A1S1Z292_FLAPC</name>
<dbReference type="Proteomes" id="UP000179797">
    <property type="component" value="Unassembled WGS sequence"/>
</dbReference>
<keyword evidence="2" id="KW-1185">Reference proteome</keyword>
<evidence type="ECO:0000313" key="2">
    <source>
        <dbReference type="Proteomes" id="UP000179797"/>
    </source>
</evidence>
<accession>A0A1S1Z292</accession>